<evidence type="ECO:0000256" key="9">
    <source>
        <dbReference type="SAM" id="MobiDB-lite"/>
    </source>
</evidence>
<dbReference type="Proteomes" id="UP001171902">
    <property type="component" value="Unassembled WGS sequence"/>
</dbReference>
<dbReference type="EMBL" id="JAUEMJ010000002">
    <property type="protein sequence ID" value="MDN3239956.1"/>
    <property type="molecule type" value="Genomic_DNA"/>
</dbReference>
<dbReference type="GO" id="GO:0005840">
    <property type="term" value="C:ribosome"/>
    <property type="evidence" value="ECO:0007669"/>
    <property type="project" value="UniProtKB-KW"/>
</dbReference>
<dbReference type="NCBIfam" id="TIGR01017">
    <property type="entry name" value="rpsD_bact"/>
    <property type="match status" value="1"/>
</dbReference>
<evidence type="ECO:0000313" key="13">
    <source>
        <dbReference type="Proteomes" id="UP001171902"/>
    </source>
</evidence>
<dbReference type="CDD" id="cd00165">
    <property type="entry name" value="S4"/>
    <property type="match status" value="1"/>
</dbReference>
<keyword evidence="3 7" id="KW-0694">RNA-binding</keyword>
<keyword evidence="13" id="KW-1185">Reference proteome</keyword>
<dbReference type="InterPro" id="IPR036986">
    <property type="entry name" value="S4_RNA-bd_sf"/>
</dbReference>
<comment type="function">
    <text evidence="7">One of the primary rRNA binding proteins, it binds directly to 16S rRNA where it nucleates assembly of the body of the 30S subunit.</text>
</comment>
<gene>
    <name evidence="7 12" type="primary">rpsD</name>
    <name evidence="12" type="ORF">QWI33_09480</name>
</gene>
<dbReference type="Gene3D" id="3.10.290.10">
    <property type="entry name" value="RNA-binding S4 domain"/>
    <property type="match status" value="1"/>
</dbReference>
<feature type="domain" description="Small ribosomal subunit protein uS4 N-terminal" evidence="11">
    <location>
        <begin position="20"/>
        <end position="105"/>
    </location>
</feature>
<organism evidence="12 13">
    <name type="scientific">Glycomyces tritici</name>
    <dbReference type="NCBI Taxonomy" id="2665176"/>
    <lineage>
        <taxon>Bacteria</taxon>
        <taxon>Bacillati</taxon>
        <taxon>Actinomycetota</taxon>
        <taxon>Actinomycetes</taxon>
        <taxon>Glycomycetales</taxon>
        <taxon>Glycomycetaceae</taxon>
        <taxon>Glycomyces</taxon>
    </lineage>
</organism>
<evidence type="ECO:0000256" key="3">
    <source>
        <dbReference type="ARBA" id="ARBA00022884"/>
    </source>
</evidence>
<dbReference type="InterPro" id="IPR001912">
    <property type="entry name" value="Ribosomal_uS4_N"/>
</dbReference>
<dbReference type="SMART" id="SM01390">
    <property type="entry name" value="Ribosomal_S4"/>
    <property type="match status" value="1"/>
</dbReference>
<dbReference type="HAMAP" id="MF_01306_B">
    <property type="entry name" value="Ribosomal_uS4_B"/>
    <property type="match status" value="1"/>
</dbReference>
<accession>A0ABT7YMW8</accession>
<dbReference type="NCBIfam" id="NF003717">
    <property type="entry name" value="PRK05327.1"/>
    <property type="match status" value="1"/>
</dbReference>
<dbReference type="Gene3D" id="1.10.1050.10">
    <property type="entry name" value="Ribosomal Protein S4 Delta 41, Chain A, domain 1"/>
    <property type="match status" value="1"/>
</dbReference>
<proteinExistence type="inferred from homology"/>
<reference evidence="12" key="1">
    <citation type="submission" date="2023-06" db="EMBL/GenBank/DDBJ databases">
        <title>Gycomyces niveus sp.nov., a novel actinomycete isolated from soil in Shouguang.</title>
        <authorList>
            <person name="Yang X."/>
            <person name="Zhao J."/>
        </authorList>
    </citation>
    <scope>NUCLEOTIDE SEQUENCE</scope>
    <source>
        <strain evidence="12">NEAU C2</strain>
    </source>
</reference>
<dbReference type="SMART" id="SM00363">
    <property type="entry name" value="S4"/>
    <property type="match status" value="1"/>
</dbReference>
<evidence type="ECO:0000313" key="12">
    <source>
        <dbReference type="EMBL" id="MDN3239956.1"/>
    </source>
</evidence>
<feature type="domain" description="RNA-binding S4" evidence="10">
    <location>
        <begin position="106"/>
        <end position="168"/>
    </location>
</feature>
<dbReference type="PANTHER" id="PTHR11831">
    <property type="entry name" value="30S 40S RIBOSOMAL PROTEIN"/>
    <property type="match status" value="1"/>
</dbReference>
<dbReference type="InterPro" id="IPR002942">
    <property type="entry name" value="S4_RNA-bd"/>
</dbReference>
<feature type="region of interest" description="Disordered" evidence="9">
    <location>
        <begin position="40"/>
        <end position="62"/>
    </location>
</feature>
<dbReference type="Pfam" id="PF00163">
    <property type="entry name" value="Ribosomal_S4"/>
    <property type="match status" value="1"/>
</dbReference>
<keyword evidence="5 7" id="KW-0687">Ribonucleoprotein</keyword>
<dbReference type="InterPro" id="IPR018079">
    <property type="entry name" value="Ribosomal_uS4_CS"/>
</dbReference>
<evidence type="ECO:0000256" key="6">
    <source>
        <dbReference type="ARBA" id="ARBA00035254"/>
    </source>
</evidence>
<name>A0ABT7YMW8_9ACTN</name>
<comment type="function">
    <text evidence="7">With S5 and S12 plays an important role in translational accuracy.</text>
</comment>
<sequence>MPRIFFEATHELLERSLQAKAKVKLSRSLGIALTPKAAKYMERRPYPPGQHGRGRKKESDYKNQLVEKQRLRAQYNISERQLRNAYAEAVRKPGKTGENLVTLLESRLDAFVLRAGFARTIYQARQFVNHGHFTVNGRKVDIASYRLKAGDFVQVRKKSRETTPFQLAAAGAWAGEVTPAYIEAHLEGLIARFLSVPERKQVPVICDEQLIVEFYSK</sequence>
<evidence type="ECO:0000256" key="1">
    <source>
        <dbReference type="ARBA" id="ARBA00007465"/>
    </source>
</evidence>
<evidence type="ECO:0000256" key="2">
    <source>
        <dbReference type="ARBA" id="ARBA00022730"/>
    </source>
</evidence>
<dbReference type="SUPFAM" id="SSF55174">
    <property type="entry name" value="Alpha-L RNA-binding motif"/>
    <property type="match status" value="1"/>
</dbReference>
<dbReference type="PROSITE" id="PS00632">
    <property type="entry name" value="RIBOSOMAL_S4"/>
    <property type="match status" value="1"/>
</dbReference>
<protein>
    <recommendedName>
        <fullName evidence="6 7">Small ribosomal subunit protein uS4</fullName>
    </recommendedName>
</protein>
<evidence type="ECO:0000256" key="4">
    <source>
        <dbReference type="ARBA" id="ARBA00022980"/>
    </source>
</evidence>
<dbReference type="InterPro" id="IPR005709">
    <property type="entry name" value="Ribosomal_uS4_bac-type"/>
</dbReference>
<evidence type="ECO:0000259" key="10">
    <source>
        <dbReference type="SMART" id="SM00363"/>
    </source>
</evidence>
<comment type="similarity">
    <text evidence="1 7 8">Belongs to the universal ribosomal protein uS4 family.</text>
</comment>
<evidence type="ECO:0000256" key="8">
    <source>
        <dbReference type="RuleBase" id="RU003699"/>
    </source>
</evidence>
<evidence type="ECO:0000256" key="7">
    <source>
        <dbReference type="HAMAP-Rule" id="MF_01306"/>
    </source>
</evidence>
<keyword evidence="2 7" id="KW-0699">rRNA-binding</keyword>
<dbReference type="InterPro" id="IPR022801">
    <property type="entry name" value="Ribosomal_uS4"/>
</dbReference>
<keyword evidence="4 7" id="KW-0689">Ribosomal protein</keyword>
<comment type="caution">
    <text evidence="12">The sequence shown here is derived from an EMBL/GenBank/DDBJ whole genome shotgun (WGS) entry which is preliminary data.</text>
</comment>
<dbReference type="PANTHER" id="PTHR11831:SF4">
    <property type="entry name" value="SMALL RIBOSOMAL SUBUNIT PROTEIN US4M"/>
    <property type="match status" value="1"/>
</dbReference>
<dbReference type="Pfam" id="PF01479">
    <property type="entry name" value="S4"/>
    <property type="match status" value="1"/>
</dbReference>
<dbReference type="PROSITE" id="PS50889">
    <property type="entry name" value="S4"/>
    <property type="match status" value="1"/>
</dbReference>
<evidence type="ECO:0000256" key="5">
    <source>
        <dbReference type="ARBA" id="ARBA00023274"/>
    </source>
</evidence>
<comment type="subunit">
    <text evidence="7">Part of the 30S ribosomal subunit. Contacts protein S5. The interaction surface between S4 and S5 is involved in control of translational fidelity.</text>
</comment>
<evidence type="ECO:0000259" key="11">
    <source>
        <dbReference type="SMART" id="SM01390"/>
    </source>
</evidence>